<keyword evidence="3 6" id="KW-1133">Transmembrane helix</keyword>
<comment type="subcellular location">
    <subcellularLocation>
        <location evidence="1">Membrane</location>
        <topology evidence="1">Multi-pass membrane protein</topology>
    </subcellularLocation>
</comment>
<evidence type="ECO:0000313" key="9">
    <source>
        <dbReference type="Proteomes" id="UP000006174"/>
    </source>
</evidence>
<feature type="compositionally biased region" description="Polar residues" evidence="5">
    <location>
        <begin position="147"/>
        <end position="166"/>
    </location>
</feature>
<evidence type="ECO:0000313" key="8">
    <source>
        <dbReference type="EMBL" id="CCF52796.1"/>
    </source>
</evidence>
<dbReference type="CDD" id="cd17323">
    <property type="entry name" value="MFS_Tpo1_MDR_like"/>
    <property type="match status" value="1"/>
</dbReference>
<feature type="compositionally biased region" description="Polar residues" evidence="5">
    <location>
        <begin position="55"/>
        <end position="73"/>
    </location>
</feature>
<feature type="transmembrane region" description="Helical" evidence="6">
    <location>
        <begin position="560"/>
        <end position="581"/>
    </location>
</feature>
<dbReference type="OrthoDB" id="5376138at2759"/>
<protein>
    <submittedName>
        <fullName evidence="8">Related to TPO1-Vacuolar polyamine-H+ antiporter</fullName>
    </submittedName>
</protein>
<dbReference type="GO" id="GO:0005886">
    <property type="term" value="C:plasma membrane"/>
    <property type="evidence" value="ECO:0007669"/>
    <property type="project" value="TreeGrafter"/>
</dbReference>
<reference evidence="8 9" key="1">
    <citation type="journal article" date="2012" name="Plant Cell">
        <title>Genome comparison of barley and maize smut fungi reveals targeted loss of RNA silencing components and species-specific presence of transposable elements.</title>
        <authorList>
            <person name="Laurie J.D."/>
            <person name="Ali S."/>
            <person name="Linning R."/>
            <person name="Mannhaupt G."/>
            <person name="Wong P."/>
            <person name="Gueldener U."/>
            <person name="Muensterkoetter M."/>
            <person name="Moore R."/>
            <person name="Kahmann R."/>
            <person name="Bakkeren G."/>
            <person name="Schirawski J."/>
        </authorList>
    </citation>
    <scope>NUCLEOTIDE SEQUENCE [LARGE SCALE GENOMIC DNA]</scope>
    <source>
        <strain evidence="9">Uh4875-4</strain>
    </source>
</reference>
<dbReference type="eggNOG" id="KOG0255">
    <property type="taxonomic scope" value="Eukaryota"/>
</dbReference>
<evidence type="ECO:0000256" key="2">
    <source>
        <dbReference type="ARBA" id="ARBA00022692"/>
    </source>
</evidence>
<evidence type="ECO:0000256" key="1">
    <source>
        <dbReference type="ARBA" id="ARBA00004141"/>
    </source>
</evidence>
<dbReference type="GO" id="GO:0022857">
    <property type="term" value="F:transmembrane transporter activity"/>
    <property type="evidence" value="ECO:0007669"/>
    <property type="project" value="InterPro"/>
</dbReference>
<dbReference type="Pfam" id="PF07690">
    <property type="entry name" value="MFS_1"/>
    <property type="match status" value="1"/>
</dbReference>
<sequence>MTSSSRSSSQHRPHQPPAYHGADQPPLSLQAPSTSQPQSRNNSSLPSLKAASSSTTDTQLESLHQLSASTSTAPEKKHDHKAFSPSSASSHSSIDHEEHADLPGPLPTTHTLQPLASRLTRADSRPKPTQAAAATGAKDQASHGRQRSSSISYIDPANRSSDLQRASSRVSSIHRCADPHYPASALALTLTKSEDPYATYIDWPANDSENPFNWPKSRRWLLVSVCFLFTACTAFNGCGYPSASFQAAQDLQTTQLVFLVGNTVFLFAVSITPLVLAPLSEVYGRSPIYLTAVAIFTLLYIPQALAKNITTIIVVRWFQGMAASVGNSMVAGSVSDVFHANERGFPMSLYAIAVYIAQGVSPYISSVTVNRASWRIMFWWQGALSLLTYILMALFLKETRGPVLLSRRAKKLTKETDRLHKCRADDERLNFLVMVKVSLIRPMQYLVCEPVVLSFALWIGFLWGIIFISLEAIPIVFAGYGWDSEQQHMALLTIAVGGTIGYLLNFHQEKLYAAAAHKYGGKPPPEARLYYAAAGAVLAPIGLFIFAWTGRANINPAAPIIGLTIFNLALFPVYLAVFSYLADVYERYASSALAAQSFLRNTFAAAFPLFSQQMYTKLTPKYASTLLACIAALLGVVPFVLLKYGDRIRKHSRAAMALEAEEREAAEFLAHEEEKEVRRNARRQARAARQAAAASHSTGTTAANTPEWQKDVPSHFDEEKIIDRHQEEEGEDHDDSVEEEKRAAHHQHQHSDDGDTISSGSVTPFPTTANVAVRPEDCSDCNNIKRMPPTSIL</sequence>
<proteinExistence type="predicted"/>
<feature type="region of interest" description="Disordered" evidence="5">
    <location>
        <begin position="1"/>
        <end position="166"/>
    </location>
</feature>
<dbReference type="PANTHER" id="PTHR23502:SF134">
    <property type="entry name" value="MAJOR FACILITATOR SUPERFAMILY (MFS) PROFILE DOMAIN-CONTAINING PROTEIN-RELATED"/>
    <property type="match status" value="1"/>
</dbReference>
<feature type="region of interest" description="Disordered" evidence="5">
    <location>
        <begin position="671"/>
        <end position="713"/>
    </location>
</feature>
<feature type="transmembrane region" description="Helical" evidence="6">
    <location>
        <begin position="345"/>
        <end position="364"/>
    </location>
</feature>
<feature type="transmembrane region" description="Helical" evidence="6">
    <location>
        <begin position="528"/>
        <end position="548"/>
    </location>
</feature>
<evidence type="ECO:0000256" key="5">
    <source>
        <dbReference type="SAM" id="MobiDB-lite"/>
    </source>
</evidence>
<evidence type="ECO:0000256" key="6">
    <source>
        <dbReference type="SAM" id="Phobius"/>
    </source>
</evidence>
<dbReference type="Proteomes" id="UP000006174">
    <property type="component" value="Unassembled WGS sequence"/>
</dbReference>
<feature type="transmembrane region" description="Helical" evidence="6">
    <location>
        <begin position="622"/>
        <end position="642"/>
    </location>
</feature>
<dbReference type="InterPro" id="IPR036259">
    <property type="entry name" value="MFS_trans_sf"/>
</dbReference>
<keyword evidence="9" id="KW-1185">Reference proteome</keyword>
<accession>I2G0V3</accession>
<feature type="compositionally biased region" description="Low complexity" evidence="5">
    <location>
        <begin position="43"/>
        <end position="54"/>
    </location>
</feature>
<feature type="compositionally biased region" description="Low complexity" evidence="5">
    <location>
        <begin position="687"/>
        <end position="705"/>
    </location>
</feature>
<gene>
    <name evidence="8" type="ORF">UHOR_04133</name>
</gene>
<evidence type="ECO:0000259" key="7">
    <source>
        <dbReference type="PROSITE" id="PS50850"/>
    </source>
</evidence>
<dbReference type="PROSITE" id="PS50850">
    <property type="entry name" value="MFS"/>
    <property type="match status" value="1"/>
</dbReference>
<dbReference type="AlphaFoldDB" id="I2G0V3"/>
<dbReference type="InterPro" id="IPR020846">
    <property type="entry name" value="MFS_dom"/>
</dbReference>
<dbReference type="STRING" id="1128400.I2G0V3"/>
<feature type="compositionally biased region" description="Low complexity" evidence="5">
    <location>
        <begin position="127"/>
        <end position="139"/>
    </location>
</feature>
<comment type="caution">
    <text evidence="8">The sequence shown here is derived from an EMBL/GenBank/DDBJ whole genome shotgun (WGS) entry which is preliminary data.</text>
</comment>
<name>I2G0V3_USTHO</name>
<dbReference type="PANTHER" id="PTHR23502">
    <property type="entry name" value="MAJOR FACILITATOR SUPERFAMILY"/>
    <property type="match status" value="1"/>
</dbReference>
<feature type="transmembrane region" description="Helical" evidence="6">
    <location>
        <begin position="376"/>
        <end position="396"/>
    </location>
</feature>
<feature type="domain" description="Major facilitator superfamily (MFS) profile" evidence="7">
    <location>
        <begin position="222"/>
        <end position="647"/>
    </location>
</feature>
<evidence type="ECO:0000256" key="3">
    <source>
        <dbReference type="ARBA" id="ARBA00022989"/>
    </source>
</evidence>
<dbReference type="OMA" id="WRIMFWW"/>
<feature type="region of interest" description="Disordered" evidence="5">
    <location>
        <begin position="726"/>
        <end position="793"/>
    </location>
</feature>
<dbReference type="Gene3D" id="1.20.1250.20">
    <property type="entry name" value="MFS general substrate transporter like domains"/>
    <property type="match status" value="1"/>
</dbReference>
<organism evidence="8 9">
    <name type="scientific">Ustilago hordei</name>
    <name type="common">Barley covered smut fungus</name>
    <dbReference type="NCBI Taxonomy" id="120017"/>
    <lineage>
        <taxon>Eukaryota</taxon>
        <taxon>Fungi</taxon>
        <taxon>Dikarya</taxon>
        <taxon>Basidiomycota</taxon>
        <taxon>Ustilaginomycotina</taxon>
        <taxon>Ustilaginomycetes</taxon>
        <taxon>Ustilaginales</taxon>
        <taxon>Ustilaginaceae</taxon>
        <taxon>Ustilago</taxon>
    </lineage>
</organism>
<feature type="compositionally biased region" description="Polar residues" evidence="5">
    <location>
        <begin position="30"/>
        <end position="42"/>
    </location>
</feature>
<feature type="transmembrane region" description="Helical" evidence="6">
    <location>
        <begin position="288"/>
        <end position="305"/>
    </location>
</feature>
<feature type="transmembrane region" description="Helical" evidence="6">
    <location>
        <begin position="220"/>
        <end position="243"/>
    </location>
</feature>
<feature type="transmembrane region" description="Helical" evidence="6">
    <location>
        <begin position="451"/>
        <end position="477"/>
    </location>
</feature>
<evidence type="ECO:0000256" key="4">
    <source>
        <dbReference type="ARBA" id="ARBA00023136"/>
    </source>
</evidence>
<dbReference type="EMBL" id="CAGI01000177">
    <property type="protein sequence ID" value="CCF52796.1"/>
    <property type="molecule type" value="Genomic_DNA"/>
</dbReference>
<dbReference type="InterPro" id="IPR011701">
    <property type="entry name" value="MFS"/>
</dbReference>
<keyword evidence="2 6" id="KW-0812">Transmembrane</keyword>
<dbReference type="SUPFAM" id="SSF103473">
    <property type="entry name" value="MFS general substrate transporter"/>
    <property type="match status" value="1"/>
</dbReference>
<feature type="transmembrane region" description="Helical" evidence="6">
    <location>
        <begin position="588"/>
        <end position="610"/>
    </location>
</feature>
<keyword evidence="4 6" id="KW-0472">Membrane</keyword>
<feature type="transmembrane region" description="Helical" evidence="6">
    <location>
        <begin position="255"/>
        <end position="276"/>
    </location>
</feature>
<dbReference type="HOGENOM" id="CLU_008455_0_4_1"/>
<dbReference type="FunFam" id="1.20.1250.20:FF:000082">
    <property type="entry name" value="MFS multidrug transporter, putative"/>
    <property type="match status" value="1"/>
</dbReference>
<feature type="compositionally biased region" description="Acidic residues" evidence="5">
    <location>
        <begin position="728"/>
        <end position="738"/>
    </location>
</feature>
<feature type="transmembrane region" description="Helical" evidence="6">
    <location>
        <begin position="489"/>
        <end position="507"/>
    </location>
</feature>
<feature type="compositionally biased region" description="Polar residues" evidence="5">
    <location>
        <begin position="756"/>
        <end position="770"/>
    </location>
</feature>